<dbReference type="InterPro" id="IPR013103">
    <property type="entry name" value="RVT_2"/>
</dbReference>
<dbReference type="Proteomes" id="UP000499080">
    <property type="component" value="Unassembled WGS sequence"/>
</dbReference>
<evidence type="ECO:0000313" key="3">
    <source>
        <dbReference type="Proteomes" id="UP000499080"/>
    </source>
</evidence>
<feature type="domain" description="Reverse transcriptase Ty1/copia-type" evidence="1">
    <location>
        <begin position="50"/>
        <end position="121"/>
    </location>
</feature>
<accession>A0A4Y2BT98</accession>
<gene>
    <name evidence="2" type="primary">POLX_394</name>
    <name evidence="2" type="ORF">AVEN_154825_1</name>
</gene>
<proteinExistence type="predicted"/>
<protein>
    <submittedName>
        <fullName evidence="2">Retrovirus-related Pol polyprotein from transposon TNT 1-94</fullName>
    </submittedName>
</protein>
<dbReference type="AlphaFoldDB" id="A0A4Y2BT98"/>
<sequence length="157" mass="17477">MLKRPARYEKCVLLAEHAEPDTYKEDIASKESSEWLAAMKEEMDSLLEANNTWELVNPPQDRKATRSRWVCKIKKNADGTAQRFKARLVAKGYSQKVGVDFNETFSLVVRWDTIRTVLSVARGGARGGTGVPGPPAGDTVPLIGENFCKLLGYSTSW</sequence>
<name>A0A4Y2BT98_ARAVE</name>
<organism evidence="2 3">
    <name type="scientific">Araneus ventricosus</name>
    <name type="common">Orbweaver spider</name>
    <name type="synonym">Epeira ventricosa</name>
    <dbReference type="NCBI Taxonomy" id="182803"/>
    <lineage>
        <taxon>Eukaryota</taxon>
        <taxon>Metazoa</taxon>
        <taxon>Ecdysozoa</taxon>
        <taxon>Arthropoda</taxon>
        <taxon>Chelicerata</taxon>
        <taxon>Arachnida</taxon>
        <taxon>Araneae</taxon>
        <taxon>Araneomorphae</taxon>
        <taxon>Entelegynae</taxon>
        <taxon>Araneoidea</taxon>
        <taxon>Araneidae</taxon>
        <taxon>Araneus</taxon>
    </lineage>
</organism>
<dbReference type="OrthoDB" id="6434337at2759"/>
<evidence type="ECO:0000313" key="2">
    <source>
        <dbReference type="EMBL" id="GBL95432.1"/>
    </source>
</evidence>
<reference evidence="2 3" key="1">
    <citation type="journal article" date="2019" name="Sci. Rep.">
        <title>Orb-weaving spider Araneus ventricosus genome elucidates the spidroin gene catalogue.</title>
        <authorList>
            <person name="Kono N."/>
            <person name="Nakamura H."/>
            <person name="Ohtoshi R."/>
            <person name="Moran D.A.P."/>
            <person name="Shinohara A."/>
            <person name="Yoshida Y."/>
            <person name="Fujiwara M."/>
            <person name="Mori M."/>
            <person name="Tomita M."/>
            <person name="Arakawa K."/>
        </authorList>
    </citation>
    <scope>NUCLEOTIDE SEQUENCE [LARGE SCALE GENOMIC DNA]</scope>
</reference>
<comment type="caution">
    <text evidence="2">The sequence shown here is derived from an EMBL/GenBank/DDBJ whole genome shotgun (WGS) entry which is preliminary data.</text>
</comment>
<dbReference type="EMBL" id="BGPR01000111">
    <property type="protein sequence ID" value="GBL95432.1"/>
    <property type="molecule type" value="Genomic_DNA"/>
</dbReference>
<keyword evidence="3" id="KW-1185">Reference proteome</keyword>
<dbReference type="Pfam" id="PF07727">
    <property type="entry name" value="RVT_2"/>
    <property type="match status" value="1"/>
</dbReference>
<evidence type="ECO:0000259" key="1">
    <source>
        <dbReference type="Pfam" id="PF07727"/>
    </source>
</evidence>